<reference evidence="1" key="2">
    <citation type="submission" date="2021-02" db="EMBL/GenBank/DDBJ databases">
        <authorList>
            <person name="Kimball J.A."/>
            <person name="Haas M.W."/>
            <person name="Macchietto M."/>
            <person name="Kono T."/>
            <person name="Duquette J."/>
            <person name="Shao M."/>
        </authorList>
    </citation>
    <scope>NUCLEOTIDE SEQUENCE</scope>
    <source>
        <tissue evidence="1">Fresh leaf tissue</tissue>
    </source>
</reference>
<reference evidence="1" key="1">
    <citation type="journal article" date="2021" name="bioRxiv">
        <title>Whole Genome Assembly and Annotation of Northern Wild Rice, Zizania palustris L., Supports a Whole Genome Duplication in the Zizania Genus.</title>
        <authorList>
            <person name="Haas M."/>
            <person name="Kono T."/>
            <person name="Macchietto M."/>
            <person name="Millas R."/>
            <person name="McGilp L."/>
            <person name="Shao M."/>
            <person name="Duquette J."/>
            <person name="Hirsch C.N."/>
            <person name="Kimball J."/>
        </authorList>
    </citation>
    <scope>NUCLEOTIDE SEQUENCE</scope>
    <source>
        <tissue evidence="1">Fresh leaf tissue</tissue>
    </source>
</reference>
<gene>
    <name evidence="1" type="ORF">GUJ93_ZPchr0013g36763</name>
</gene>
<dbReference type="AlphaFoldDB" id="A0A8J5WQP3"/>
<accession>A0A8J5WQP3</accession>
<organism evidence="1 2">
    <name type="scientific">Zizania palustris</name>
    <name type="common">Northern wild rice</name>
    <dbReference type="NCBI Taxonomy" id="103762"/>
    <lineage>
        <taxon>Eukaryota</taxon>
        <taxon>Viridiplantae</taxon>
        <taxon>Streptophyta</taxon>
        <taxon>Embryophyta</taxon>
        <taxon>Tracheophyta</taxon>
        <taxon>Spermatophyta</taxon>
        <taxon>Magnoliopsida</taxon>
        <taxon>Liliopsida</taxon>
        <taxon>Poales</taxon>
        <taxon>Poaceae</taxon>
        <taxon>BOP clade</taxon>
        <taxon>Oryzoideae</taxon>
        <taxon>Oryzeae</taxon>
        <taxon>Zizaniinae</taxon>
        <taxon>Zizania</taxon>
    </lineage>
</organism>
<dbReference type="Proteomes" id="UP000729402">
    <property type="component" value="Unassembled WGS sequence"/>
</dbReference>
<keyword evidence="2" id="KW-1185">Reference proteome</keyword>
<sequence>MRSNPFYASSQQRGHVGPAHFAILLHAHHLPRPRGNCLLPMPPHPYCVTASTARMQFILCSDTRTHGAALRSRQARFFSASRRCASTSSRHCGVYGRLLKHLLGRIVGGAVAARESSTKFKSKTE</sequence>
<dbReference type="EMBL" id="JAAALK010000079">
    <property type="protein sequence ID" value="KAG8095835.1"/>
    <property type="molecule type" value="Genomic_DNA"/>
</dbReference>
<name>A0A8J5WQP3_ZIZPA</name>
<proteinExistence type="predicted"/>
<protein>
    <submittedName>
        <fullName evidence="1">Uncharacterized protein</fullName>
    </submittedName>
</protein>
<comment type="caution">
    <text evidence="1">The sequence shown here is derived from an EMBL/GenBank/DDBJ whole genome shotgun (WGS) entry which is preliminary data.</text>
</comment>
<evidence type="ECO:0000313" key="1">
    <source>
        <dbReference type="EMBL" id="KAG8095835.1"/>
    </source>
</evidence>
<evidence type="ECO:0000313" key="2">
    <source>
        <dbReference type="Proteomes" id="UP000729402"/>
    </source>
</evidence>